<reference evidence="2 3" key="1">
    <citation type="submission" date="2017-10" db="EMBL/GenBank/DDBJ databases">
        <title>Draft genome of Longibacter Salinarum.</title>
        <authorList>
            <person name="Goh K.M."/>
            <person name="Shamsir M.S."/>
            <person name="Lim S.W."/>
        </authorList>
    </citation>
    <scope>NUCLEOTIDE SEQUENCE [LARGE SCALE GENOMIC DNA]</scope>
    <source>
        <strain evidence="2 3">KCTC 52045</strain>
    </source>
</reference>
<dbReference type="InterPro" id="IPR052705">
    <property type="entry name" value="Gliding_Motility_GTPase"/>
</dbReference>
<dbReference type="GO" id="GO:0005525">
    <property type="term" value="F:GTP binding"/>
    <property type="evidence" value="ECO:0007669"/>
    <property type="project" value="InterPro"/>
</dbReference>
<sequence length="168" mass="18489">MSDLKIVVTGPFHAGKTTFVRSLAREQTVSTEEATTLSVAKEHTTVGLDFGCTRVGRHSVKLFGTPGQKRFAYMWDVLSTGADGIILLIPADRHDALVQSLTITKHLGKKEKRPLAVGITRMDLADNDPFDRISRTLGKMTLSIDHIDARDVDQCMSLVRALAHHIDP</sequence>
<accession>A0A2A8CUI0</accession>
<dbReference type="Pfam" id="PF00009">
    <property type="entry name" value="GTP_EFTU"/>
    <property type="match status" value="1"/>
</dbReference>
<dbReference type="RefSeq" id="WP_098077909.1">
    <property type="nucleotide sequence ID" value="NZ_PDEQ01000009.1"/>
</dbReference>
<evidence type="ECO:0000313" key="2">
    <source>
        <dbReference type="EMBL" id="PEN11413.1"/>
    </source>
</evidence>
<gene>
    <name evidence="2" type="ORF">CRI94_15360</name>
</gene>
<dbReference type="GO" id="GO:0003924">
    <property type="term" value="F:GTPase activity"/>
    <property type="evidence" value="ECO:0007669"/>
    <property type="project" value="InterPro"/>
</dbReference>
<feature type="domain" description="Tr-type G" evidence="1">
    <location>
        <begin position="5"/>
        <end position="139"/>
    </location>
</feature>
<dbReference type="InterPro" id="IPR000795">
    <property type="entry name" value="T_Tr_GTP-bd_dom"/>
</dbReference>
<dbReference type="SUPFAM" id="SSF52540">
    <property type="entry name" value="P-loop containing nucleoside triphosphate hydrolases"/>
    <property type="match status" value="1"/>
</dbReference>
<dbReference type="Gene3D" id="3.40.50.300">
    <property type="entry name" value="P-loop containing nucleotide triphosphate hydrolases"/>
    <property type="match status" value="1"/>
</dbReference>
<evidence type="ECO:0000259" key="1">
    <source>
        <dbReference type="Pfam" id="PF00009"/>
    </source>
</evidence>
<name>A0A2A8CUI0_9BACT</name>
<proteinExistence type="predicted"/>
<dbReference type="CDD" id="cd00882">
    <property type="entry name" value="Ras_like_GTPase"/>
    <property type="match status" value="1"/>
</dbReference>
<dbReference type="Proteomes" id="UP000220102">
    <property type="component" value="Unassembled WGS sequence"/>
</dbReference>
<evidence type="ECO:0000313" key="3">
    <source>
        <dbReference type="Proteomes" id="UP000220102"/>
    </source>
</evidence>
<dbReference type="AlphaFoldDB" id="A0A2A8CUI0"/>
<organism evidence="2 3">
    <name type="scientific">Longibacter salinarum</name>
    <dbReference type="NCBI Taxonomy" id="1850348"/>
    <lineage>
        <taxon>Bacteria</taxon>
        <taxon>Pseudomonadati</taxon>
        <taxon>Rhodothermota</taxon>
        <taxon>Rhodothermia</taxon>
        <taxon>Rhodothermales</taxon>
        <taxon>Salisaetaceae</taxon>
        <taxon>Longibacter</taxon>
    </lineage>
</organism>
<dbReference type="InterPro" id="IPR027417">
    <property type="entry name" value="P-loop_NTPase"/>
</dbReference>
<dbReference type="OrthoDB" id="4319884at2"/>
<comment type="caution">
    <text evidence="2">The sequence shown here is derived from an EMBL/GenBank/DDBJ whole genome shotgun (WGS) entry which is preliminary data.</text>
</comment>
<dbReference type="PANTHER" id="PTHR42708:SF1">
    <property type="entry name" value="GLIDING MOTILITY PROTEIN MGLA"/>
    <property type="match status" value="1"/>
</dbReference>
<dbReference type="EMBL" id="PDEQ01000009">
    <property type="protein sequence ID" value="PEN11413.1"/>
    <property type="molecule type" value="Genomic_DNA"/>
</dbReference>
<keyword evidence="3" id="KW-1185">Reference proteome</keyword>
<dbReference type="PANTHER" id="PTHR42708">
    <property type="entry name" value="ATP/GTP-BINDING PROTEIN-RELATED"/>
    <property type="match status" value="1"/>
</dbReference>
<protein>
    <submittedName>
        <fullName evidence="2">GTPase</fullName>
    </submittedName>
</protein>